<dbReference type="SUPFAM" id="SSF55048">
    <property type="entry name" value="Probable ACP-binding domain of malonyl-CoA ACP transacylase"/>
    <property type="match status" value="1"/>
</dbReference>
<dbReference type="CDD" id="cd00833">
    <property type="entry name" value="PKS"/>
    <property type="match status" value="1"/>
</dbReference>
<dbReference type="Gene3D" id="3.40.47.10">
    <property type="match status" value="1"/>
</dbReference>
<dbReference type="SUPFAM" id="SSF51735">
    <property type="entry name" value="NAD(P)-binding Rossmann-fold domains"/>
    <property type="match status" value="2"/>
</dbReference>
<dbReference type="GO" id="GO:0004315">
    <property type="term" value="F:3-oxoacyl-[acyl-carrier-protein] synthase activity"/>
    <property type="evidence" value="ECO:0007669"/>
    <property type="project" value="InterPro"/>
</dbReference>
<dbReference type="Pfam" id="PF21089">
    <property type="entry name" value="PKS_DH_N"/>
    <property type="match status" value="1"/>
</dbReference>
<name>A0A1H1JKM8_9BURK</name>
<dbReference type="InterPro" id="IPR050091">
    <property type="entry name" value="PKS_NRPS_Biosynth_Enz"/>
</dbReference>
<dbReference type="Gene3D" id="3.40.50.720">
    <property type="entry name" value="NAD(P)-binding Rossmann-like Domain"/>
    <property type="match status" value="2"/>
</dbReference>
<dbReference type="Pfam" id="PF02801">
    <property type="entry name" value="Ketoacyl-synt_C"/>
    <property type="match status" value="1"/>
</dbReference>
<dbReference type="FunFam" id="3.40.366.10:FF:000002">
    <property type="entry name" value="Probable polyketide synthase 2"/>
    <property type="match status" value="1"/>
</dbReference>
<dbReference type="SUPFAM" id="SSF50129">
    <property type="entry name" value="GroES-like"/>
    <property type="match status" value="1"/>
</dbReference>
<dbReference type="InterPro" id="IPR009081">
    <property type="entry name" value="PP-bd_ACP"/>
</dbReference>
<dbReference type="Gene3D" id="3.30.70.3290">
    <property type="match status" value="1"/>
</dbReference>
<dbReference type="Gene3D" id="3.90.180.10">
    <property type="entry name" value="Medium-chain alcohol dehydrogenases, catalytic domain"/>
    <property type="match status" value="1"/>
</dbReference>
<dbReference type="PANTHER" id="PTHR43775">
    <property type="entry name" value="FATTY ACID SYNTHASE"/>
    <property type="match status" value="1"/>
</dbReference>
<organism evidence="9 10">
    <name type="scientific">Paraburkholderia fungorum</name>
    <dbReference type="NCBI Taxonomy" id="134537"/>
    <lineage>
        <taxon>Bacteria</taxon>
        <taxon>Pseudomonadati</taxon>
        <taxon>Pseudomonadota</taxon>
        <taxon>Betaproteobacteria</taxon>
        <taxon>Burkholderiales</taxon>
        <taxon>Burkholderiaceae</taxon>
        <taxon>Paraburkholderia</taxon>
    </lineage>
</organism>
<dbReference type="InterPro" id="IPR057326">
    <property type="entry name" value="KR_dom"/>
</dbReference>
<keyword evidence="3 9" id="KW-0808">Transferase</keyword>
<dbReference type="GO" id="GO:0006633">
    <property type="term" value="P:fatty acid biosynthetic process"/>
    <property type="evidence" value="ECO:0007669"/>
    <property type="project" value="InterPro"/>
</dbReference>
<dbReference type="InterPro" id="IPR042104">
    <property type="entry name" value="PKS_dehydratase_sf"/>
</dbReference>
<feature type="active site" description="Proton acceptor; for dehydratase activity" evidence="5">
    <location>
        <position position="929"/>
    </location>
</feature>
<dbReference type="Proteomes" id="UP000183487">
    <property type="component" value="Unassembled WGS sequence"/>
</dbReference>
<dbReference type="InterPro" id="IPR014030">
    <property type="entry name" value="Ketoacyl_synth_N"/>
</dbReference>
<dbReference type="SMART" id="SM00823">
    <property type="entry name" value="PKS_PP"/>
    <property type="match status" value="1"/>
</dbReference>
<proteinExistence type="predicted"/>
<dbReference type="SMART" id="SM00829">
    <property type="entry name" value="PKS_ER"/>
    <property type="match status" value="1"/>
</dbReference>
<keyword evidence="2" id="KW-0597">Phosphoprotein</keyword>
<feature type="region of interest" description="N-terminal hotdog fold" evidence="5">
    <location>
        <begin position="889"/>
        <end position="1020"/>
    </location>
</feature>
<dbReference type="SMART" id="SM00825">
    <property type="entry name" value="PKS_KS"/>
    <property type="match status" value="1"/>
</dbReference>
<dbReference type="SUPFAM" id="SSF53901">
    <property type="entry name" value="Thiolase-like"/>
    <property type="match status" value="1"/>
</dbReference>
<feature type="domain" description="Carrier" evidence="6">
    <location>
        <begin position="2016"/>
        <end position="2097"/>
    </location>
</feature>
<dbReference type="InterPro" id="IPR049900">
    <property type="entry name" value="PKS_mFAS_DH"/>
</dbReference>
<feature type="domain" description="PKS/mFAS DH" evidence="8">
    <location>
        <begin position="889"/>
        <end position="1176"/>
    </location>
</feature>
<evidence type="ECO:0000256" key="3">
    <source>
        <dbReference type="ARBA" id="ARBA00022679"/>
    </source>
</evidence>
<dbReference type="InterPro" id="IPR018201">
    <property type="entry name" value="Ketoacyl_synth_AS"/>
</dbReference>
<dbReference type="InterPro" id="IPR032821">
    <property type="entry name" value="PKS_assoc"/>
</dbReference>
<dbReference type="Pfam" id="PF00698">
    <property type="entry name" value="Acyl_transf_1"/>
    <property type="match status" value="1"/>
</dbReference>
<dbReference type="PROSITE" id="PS50075">
    <property type="entry name" value="CARRIER"/>
    <property type="match status" value="1"/>
</dbReference>
<dbReference type="InterPro" id="IPR020807">
    <property type="entry name" value="PKS_DH"/>
</dbReference>
<dbReference type="SMART" id="SM00826">
    <property type="entry name" value="PKS_DH"/>
    <property type="match status" value="1"/>
</dbReference>
<feature type="region of interest" description="C-terminal hotdog fold" evidence="5">
    <location>
        <begin position="1034"/>
        <end position="1176"/>
    </location>
</feature>
<evidence type="ECO:0000313" key="10">
    <source>
        <dbReference type="Proteomes" id="UP000183487"/>
    </source>
</evidence>
<dbReference type="Gene3D" id="3.10.129.110">
    <property type="entry name" value="Polyketide synthase dehydratase"/>
    <property type="match status" value="1"/>
</dbReference>
<dbReference type="InterPro" id="IPR016035">
    <property type="entry name" value="Acyl_Trfase/lysoPLipase"/>
</dbReference>
<dbReference type="Pfam" id="PF14765">
    <property type="entry name" value="PS-DH"/>
    <property type="match status" value="1"/>
</dbReference>
<dbReference type="Gene3D" id="3.40.366.10">
    <property type="entry name" value="Malonyl-Coenzyme A Acyl Carrier Protein, domain 2"/>
    <property type="match status" value="1"/>
</dbReference>
<feature type="domain" description="Ketosynthase family 3 (KS3)" evidence="7">
    <location>
        <begin position="3"/>
        <end position="431"/>
    </location>
</feature>
<dbReference type="InterPro" id="IPR020841">
    <property type="entry name" value="PKS_Beta-ketoAc_synthase_dom"/>
</dbReference>
<dbReference type="SMART" id="SM00822">
    <property type="entry name" value="PKS_KR"/>
    <property type="match status" value="1"/>
</dbReference>
<dbReference type="InterPro" id="IPR016036">
    <property type="entry name" value="Malonyl_transacylase_ACP-bd"/>
</dbReference>
<dbReference type="GO" id="GO:0031177">
    <property type="term" value="F:phosphopantetheine binding"/>
    <property type="evidence" value="ECO:0007669"/>
    <property type="project" value="InterPro"/>
</dbReference>
<dbReference type="SUPFAM" id="SSF47336">
    <property type="entry name" value="ACP-like"/>
    <property type="match status" value="1"/>
</dbReference>
<dbReference type="Pfam" id="PF16197">
    <property type="entry name" value="KAsynt_C_assoc"/>
    <property type="match status" value="1"/>
</dbReference>
<dbReference type="GO" id="GO:0004312">
    <property type="term" value="F:fatty acid synthase activity"/>
    <property type="evidence" value="ECO:0007669"/>
    <property type="project" value="TreeGrafter"/>
</dbReference>
<dbReference type="PROSITE" id="PS00606">
    <property type="entry name" value="KS3_1"/>
    <property type="match status" value="1"/>
</dbReference>
<dbReference type="InterPro" id="IPR011032">
    <property type="entry name" value="GroES-like_sf"/>
</dbReference>
<evidence type="ECO:0000259" key="6">
    <source>
        <dbReference type="PROSITE" id="PS50075"/>
    </source>
</evidence>
<dbReference type="InterPro" id="IPR001227">
    <property type="entry name" value="Ac_transferase_dom_sf"/>
</dbReference>
<keyword evidence="4" id="KW-0511">Multifunctional enzyme</keyword>
<dbReference type="PROSITE" id="PS52004">
    <property type="entry name" value="KS3_2"/>
    <property type="match status" value="1"/>
</dbReference>
<reference evidence="10" key="1">
    <citation type="submission" date="2016-10" db="EMBL/GenBank/DDBJ databases">
        <authorList>
            <person name="Varghese N."/>
            <person name="Submissions S."/>
        </authorList>
    </citation>
    <scope>NUCLEOTIDE SEQUENCE [LARGE SCALE GENOMIC DNA]</scope>
    <source>
        <strain evidence="10">GAS106B</strain>
    </source>
</reference>
<evidence type="ECO:0000256" key="2">
    <source>
        <dbReference type="ARBA" id="ARBA00022553"/>
    </source>
</evidence>
<evidence type="ECO:0000259" key="8">
    <source>
        <dbReference type="PROSITE" id="PS52019"/>
    </source>
</evidence>
<dbReference type="InterPro" id="IPR020806">
    <property type="entry name" value="PKS_PP-bd"/>
</dbReference>
<evidence type="ECO:0000256" key="1">
    <source>
        <dbReference type="ARBA" id="ARBA00022450"/>
    </source>
</evidence>
<evidence type="ECO:0000259" key="7">
    <source>
        <dbReference type="PROSITE" id="PS52004"/>
    </source>
</evidence>
<dbReference type="InterPro" id="IPR020843">
    <property type="entry name" value="ER"/>
</dbReference>
<accession>A0A1H1JKM8</accession>
<dbReference type="Gene3D" id="1.10.1200.10">
    <property type="entry name" value="ACP-like"/>
    <property type="match status" value="1"/>
</dbReference>
<dbReference type="InterPro" id="IPR036736">
    <property type="entry name" value="ACP-like_sf"/>
</dbReference>
<dbReference type="InterPro" id="IPR014043">
    <property type="entry name" value="Acyl_transferase_dom"/>
</dbReference>
<dbReference type="InterPro" id="IPR036291">
    <property type="entry name" value="NAD(P)-bd_dom_sf"/>
</dbReference>
<dbReference type="InterPro" id="IPR016039">
    <property type="entry name" value="Thiolase-like"/>
</dbReference>
<dbReference type="Pfam" id="PF08659">
    <property type="entry name" value="KR"/>
    <property type="match status" value="1"/>
</dbReference>
<dbReference type="PROSITE" id="PS52019">
    <property type="entry name" value="PKS_MFAS_DH"/>
    <property type="match status" value="1"/>
</dbReference>
<dbReference type="Pfam" id="PF00109">
    <property type="entry name" value="ketoacyl-synt"/>
    <property type="match status" value="1"/>
</dbReference>
<dbReference type="GO" id="GO:0016491">
    <property type="term" value="F:oxidoreductase activity"/>
    <property type="evidence" value="ECO:0007669"/>
    <property type="project" value="InterPro"/>
</dbReference>
<evidence type="ECO:0000313" key="9">
    <source>
        <dbReference type="EMBL" id="SDR50553.1"/>
    </source>
</evidence>
<dbReference type="InterPro" id="IPR049552">
    <property type="entry name" value="PKS_DH_N"/>
</dbReference>
<keyword evidence="10" id="KW-1185">Reference proteome</keyword>
<dbReference type="PANTHER" id="PTHR43775:SF37">
    <property type="entry name" value="SI:DKEY-61P9.11"/>
    <property type="match status" value="1"/>
</dbReference>
<dbReference type="InterPro" id="IPR049551">
    <property type="entry name" value="PKS_DH_C"/>
</dbReference>
<dbReference type="Pfam" id="PF00550">
    <property type="entry name" value="PP-binding"/>
    <property type="match status" value="1"/>
</dbReference>
<protein>
    <submittedName>
        <fullName evidence="9">Acyl transferase domain-containing protein</fullName>
    </submittedName>
</protein>
<feature type="active site" description="Proton donor; for dehydratase activity" evidence="5">
    <location>
        <position position="1095"/>
    </location>
</feature>
<evidence type="ECO:0000256" key="5">
    <source>
        <dbReference type="PROSITE-ProRule" id="PRU01363"/>
    </source>
</evidence>
<gene>
    <name evidence="9" type="ORF">SAMN05443245_6695</name>
</gene>
<keyword evidence="1" id="KW-0596">Phosphopantetheine</keyword>
<dbReference type="InterPro" id="IPR014031">
    <property type="entry name" value="Ketoacyl_synth_C"/>
</dbReference>
<dbReference type="InterPro" id="IPR013968">
    <property type="entry name" value="PKS_KR"/>
</dbReference>
<dbReference type="SMART" id="SM00827">
    <property type="entry name" value="PKS_AT"/>
    <property type="match status" value="1"/>
</dbReference>
<sequence>MHMRDIAVVGMACRLPGGLDDPDSLLAALRERVVTAGPIPADRWDSARYYSADESVKGKAYVNQANFLTQDVRSMDADFFDLPARVAENLDPQQRLLLELIWEAFENAGLDLPAHAGSKVGVYVGGFMLDHMVTLMQVANRTRHNANTAAGMMMTMLANRLSYAFDLRGPSLSIDTACSSSLVAFSYACRDIWSGDCDMAVVGGANVMTRPEFSIGMSKGQFLSRDGQCKSFDARGDGYGRGEGGGIVLLKTLEKALADGDTILATVAGAGVNSDGRTPGISMPSVQAQSQLIREVCERFEIDSNAVRYVECHGTGTAVGDPLEAASIGSVYGAGRHGDDRVVLGSIKSNIGHLEAGAGVVGVIKAVLSLIHREAFPLGNLQTPHPGIAFDELGVRLADASIPLAEPNEPFLVAVNSFGYGGTNAHVVLRSAPQGTREAAVAASARPAGFPLYLPLSTRSPAALKALAQRYADCLSKPGAQVADLLHSAALHRAPLNHRAVVLGADARELLDALAALQQGEKSDKVVTGQQLSPGQQLPVWVFTGMGPQWWAMGQELYRDEPAYRAAVDEADQIFQRIAGFSILVEMLKSEAESQITRTIHAQSANFMIQWGIVAVLRAAGVTPGAVMGHSVGEVTAACVSGALSLPDALRVCYERSRLQATTAGSGSMLAVGLDREAVATLLKPFEGRVEIAAINGPTTLTLSGETAAIEALAVELAAREVFHRVLNVEVPYHSYLMEPILAELASSLDGIVAREPQVPLYSTVTGRRAEGPSFGATYWPKNVRQPVAFADAVQALLDDGFTTFVEVGPHPVLSSALRDCAKARAKEIRLVETLRRNEAERARLHRTVAQVFASGCEIDWTLLNGEGHVTALPNYPWQRERAWLETDRAIYQRVSPTDRPMLGCEQYPAHDVWVNDLEHDGLAYLKDHIVSGTSIMPAAGYVETLLEIAALLHPDAPGWRLNDVEIRAPLVISSDRAIDYVSSYERGTNRATIRSVESGKTGEGQLHLTGGVGALQSAEIRHVDLEALKAALSNEQDPAVFYRELSRIGLQYGAKFQSVRSLRLAPQGGRVLALIERDAALRSDGYHAQPVMLDACFQVLVSMLDDNESTFLPTGFRELRLLVPALPDRYWCDAVQVSATPRHVDADLTIMDDAGRVLAVIRGLRVTASSAKVERTDAYGDPVKLQMPRYEWSDAGRLSEPKRLGHWLIVEDRATAALADRLTAGLEAFGARVCARLSTASSLSIQRERMTVRPDSNDDISTALQAAGALHGVVFVHGANAKLDGADPTGSGALLLMHAVTRHLAGLPVSERPRAYVLTRDAFNVIDGDAPVQPAQTALNGFARVAFNELEGLRFTTIDVPATETDHDIDAAILELLCDAPEDEVAIRRGRRFFSHLVASPVLSQPRIEPVALTANRAVQVRSLGEHEEGAGSVKLIEIARLPLSDDEIELKTESVALTMRALRTTNGDTLDQNFVEVIATVHAVGAAVSDLRVGQRVYGLVPADFASHLRGPRSTFHLVELADDTNAAPLLLVAAREAVAERLVEQADLDRHARVLVEADELGLSISSALRRRGIQTTVLTRPGTVAPKLTADCKLIEAGCDALEAAVAEVTQGRGFDAIVAPMGAWADTFGWRSLAAGGVLIDTDPHAGAFTLPQSASSIVRADLSVLTQRAGRFAEALSRAVSCAGTSEIVAPDSLSVSIVDLATRKFALPDSDLPLIVHFDDASTALQVRVHEAITFAPDATYLITGGLGGFGQKTAHWMAERGARHLVLAGRSGADTPERSAFVADLRQRGVTVVCVKCDLAHEGQVRDLFATIAASAPPLRGVFHAAAVIIDQPIAELNPQDLLDVMRSKAESARLLHELTREMTLDHFVLYSSIANLVGNSRQASYVAANGFLDGLAWRRRAMGLPAISINWGAIADVGVVTRDAKLEQFMRYMGLRGMESAEALSWLERAMLRDVTQLGVTLITNWSEWSRYETLGGQSPRYAELIAADTRPDADPGAVLRAELAEVPAVERFTVLASLVASLIADELETDAEAIPVDRPILDLGVDSLMATEIQALLGRDLGISVSVLEILDDLTIRAIVDKALNAFGWGEQGDAAAAEVQAA</sequence>
<evidence type="ECO:0000256" key="4">
    <source>
        <dbReference type="ARBA" id="ARBA00023268"/>
    </source>
</evidence>
<dbReference type="SUPFAM" id="SSF52151">
    <property type="entry name" value="FabD/lysophospholipase-like"/>
    <property type="match status" value="1"/>
</dbReference>
<dbReference type="OrthoDB" id="9778690at2"/>
<dbReference type="EMBL" id="FNKP01000003">
    <property type="protein sequence ID" value="SDR50553.1"/>
    <property type="molecule type" value="Genomic_DNA"/>
</dbReference>